<organism evidence="3 4">
    <name type="scientific">Brenneria corticis</name>
    <dbReference type="NCBI Taxonomy" id="2173106"/>
    <lineage>
        <taxon>Bacteria</taxon>
        <taxon>Pseudomonadati</taxon>
        <taxon>Pseudomonadota</taxon>
        <taxon>Gammaproteobacteria</taxon>
        <taxon>Enterobacterales</taxon>
        <taxon>Pectobacteriaceae</taxon>
        <taxon>Brenneria</taxon>
    </lineage>
</organism>
<name>A0A2U1UDL0_9GAMM</name>
<comment type="caution">
    <text evidence="3">The sequence shown here is derived from an EMBL/GenBank/DDBJ whole genome shotgun (WGS) entry which is preliminary data.</text>
</comment>
<evidence type="ECO:0000313" key="4">
    <source>
        <dbReference type="Proteomes" id="UP000296159"/>
    </source>
</evidence>
<feature type="domain" description="YdgH/BhsA/McbA-like" evidence="2">
    <location>
        <begin position="34"/>
        <end position="59"/>
    </location>
</feature>
<dbReference type="InterPro" id="IPR010854">
    <property type="entry name" value="YdgH/BhsA/McbA-like_dom"/>
</dbReference>
<dbReference type="InterPro" id="IPR025543">
    <property type="entry name" value="Dodecin-like"/>
</dbReference>
<dbReference type="Proteomes" id="UP000296159">
    <property type="component" value="Unassembled WGS sequence"/>
</dbReference>
<proteinExistence type="predicted"/>
<protein>
    <recommendedName>
        <fullName evidence="2">YdgH/BhsA/McbA-like domain-containing protein</fullName>
    </recommendedName>
</protein>
<evidence type="ECO:0000313" key="3">
    <source>
        <dbReference type="EMBL" id="PWC19761.1"/>
    </source>
</evidence>
<keyword evidence="4" id="KW-1185">Reference proteome</keyword>
<reference evidence="3 4" key="1">
    <citation type="submission" date="2018-04" db="EMBL/GenBank/DDBJ databases">
        <title>Brenneria corticis sp.nov.</title>
        <authorList>
            <person name="Li Y."/>
        </authorList>
    </citation>
    <scope>NUCLEOTIDE SEQUENCE [LARGE SCALE GENOMIC DNA]</scope>
    <source>
        <strain evidence="3 4">CFCC 11842</strain>
    </source>
</reference>
<dbReference type="Pfam" id="PF07338">
    <property type="entry name" value="YdgH_BhsA-like"/>
    <property type="match status" value="1"/>
</dbReference>
<sequence length="59" mass="6759">MSIWRIPRRCARWKRPEKPSPIGIFRRGKCRRAEAGARAFTITSANGDNQLRGTAVIYN</sequence>
<gene>
    <name evidence="3" type="ORF">DDT56_00900</name>
</gene>
<dbReference type="SUPFAM" id="SSF159871">
    <property type="entry name" value="YdgH-like"/>
    <property type="match status" value="1"/>
</dbReference>
<accession>A0A2U1UDL0</accession>
<evidence type="ECO:0000259" key="2">
    <source>
        <dbReference type="Pfam" id="PF07338"/>
    </source>
</evidence>
<keyword evidence="1" id="KW-0732">Signal</keyword>
<evidence type="ECO:0000256" key="1">
    <source>
        <dbReference type="ARBA" id="ARBA00022729"/>
    </source>
</evidence>
<dbReference type="AlphaFoldDB" id="A0A2U1UDL0"/>
<dbReference type="Gene3D" id="3.30.1660.10">
    <property type="entry name" value="Flavin-binding protein dodecin"/>
    <property type="match status" value="1"/>
</dbReference>
<dbReference type="InterPro" id="IPR036275">
    <property type="entry name" value="YdgH-like_sf"/>
</dbReference>
<dbReference type="EMBL" id="QDKH01000001">
    <property type="protein sequence ID" value="PWC19761.1"/>
    <property type="molecule type" value="Genomic_DNA"/>
</dbReference>